<comment type="caution">
    <text evidence="3">The sequence shown here is derived from an EMBL/GenBank/DDBJ whole genome shotgun (WGS) entry which is preliminary data.</text>
</comment>
<proteinExistence type="inferred from homology"/>
<evidence type="ECO:0000256" key="2">
    <source>
        <dbReference type="SAM" id="Coils"/>
    </source>
</evidence>
<organism evidence="3">
    <name type="scientific">Sesamum calycinum</name>
    <dbReference type="NCBI Taxonomy" id="2727403"/>
    <lineage>
        <taxon>Eukaryota</taxon>
        <taxon>Viridiplantae</taxon>
        <taxon>Streptophyta</taxon>
        <taxon>Embryophyta</taxon>
        <taxon>Tracheophyta</taxon>
        <taxon>Spermatophyta</taxon>
        <taxon>Magnoliopsida</taxon>
        <taxon>eudicotyledons</taxon>
        <taxon>Gunneridae</taxon>
        <taxon>Pentapetalae</taxon>
        <taxon>asterids</taxon>
        <taxon>lamiids</taxon>
        <taxon>Lamiales</taxon>
        <taxon>Pedaliaceae</taxon>
        <taxon>Sesamum</taxon>
    </lineage>
</organism>
<dbReference type="PANTHER" id="PTHR16127">
    <property type="entry name" value="TAXILIN"/>
    <property type="match status" value="1"/>
</dbReference>
<accession>A0AAW2LVL7</accession>
<dbReference type="AlphaFoldDB" id="A0AAW2LVL7"/>
<dbReference type="PANTHER" id="PTHR16127:SF13">
    <property type="entry name" value="GH01188P"/>
    <property type="match status" value="1"/>
</dbReference>
<evidence type="ECO:0000313" key="3">
    <source>
        <dbReference type="EMBL" id="KAL0322347.1"/>
    </source>
</evidence>
<name>A0AAW2LVL7_9LAMI</name>
<gene>
    <name evidence="3" type="ORF">Scaly_2531100</name>
</gene>
<comment type="similarity">
    <text evidence="1">Belongs to the taxilin family.</text>
</comment>
<feature type="coiled-coil region" evidence="2">
    <location>
        <begin position="11"/>
        <end position="52"/>
    </location>
</feature>
<dbReference type="EMBL" id="JACGWM010000016">
    <property type="protein sequence ID" value="KAL0322347.1"/>
    <property type="molecule type" value="Genomic_DNA"/>
</dbReference>
<reference evidence="3" key="1">
    <citation type="submission" date="2020-06" db="EMBL/GenBank/DDBJ databases">
        <authorList>
            <person name="Li T."/>
            <person name="Hu X."/>
            <person name="Zhang T."/>
            <person name="Song X."/>
            <person name="Zhang H."/>
            <person name="Dai N."/>
            <person name="Sheng W."/>
            <person name="Hou X."/>
            <person name="Wei L."/>
        </authorList>
    </citation>
    <scope>NUCLEOTIDE SEQUENCE</scope>
    <source>
        <strain evidence="3">KEN8</strain>
        <tissue evidence="3">Leaf</tissue>
    </source>
</reference>
<keyword evidence="2" id="KW-0175">Coiled coil</keyword>
<dbReference type="Pfam" id="PF09728">
    <property type="entry name" value="Taxilin"/>
    <property type="match status" value="1"/>
</dbReference>
<dbReference type="GO" id="GO:0019905">
    <property type="term" value="F:syntaxin binding"/>
    <property type="evidence" value="ECO:0007669"/>
    <property type="project" value="InterPro"/>
</dbReference>
<reference evidence="3" key="2">
    <citation type="journal article" date="2024" name="Plant">
        <title>Genomic evolution and insights into agronomic trait innovations of Sesamum species.</title>
        <authorList>
            <person name="Miao H."/>
            <person name="Wang L."/>
            <person name="Qu L."/>
            <person name="Liu H."/>
            <person name="Sun Y."/>
            <person name="Le M."/>
            <person name="Wang Q."/>
            <person name="Wei S."/>
            <person name="Zheng Y."/>
            <person name="Lin W."/>
            <person name="Duan Y."/>
            <person name="Cao H."/>
            <person name="Xiong S."/>
            <person name="Wang X."/>
            <person name="Wei L."/>
            <person name="Li C."/>
            <person name="Ma Q."/>
            <person name="Ju M."/>
            <person name="Zhao R."/>
            <person name="Li G."/>
            <person name="Mu C."/>
            <person name="Tian Q."/>
            <person name="Mei H."/>
            <person name="Zhang T."/>
            <person name="Gao T."/>
            <person name="Zhang H."/>
        </authorList>
    </citation>
    <scope>NUCLEOTIDE SEQUENCE</scope>
    <source>
        <strain evidence="3">KEN8</strain>
    </source>
</reference>
<protein>
    <submittedName>
        <fullName evidence="3">Uncharacterized protein</fullName>
    </submittedName>
</protein>
<evidence type="ECO:0000256" key="1">
    <source>
        <dbReference type="ARBA" id="ARBA00009550"/>
    </source>
</evidence>
<dbReference type="InterPro" id="IPR026183">
    <property type="entry name" value="Taxilin_fam"/>
</dbReference>
<sequence>MLFLKQHAQQLKQKTLELQLADLKLQQHEEKLKQEQSQMKLYAEQVAQLLATEKNLRLQLTADGEKFQQFQSAYAE</sequence>